<sequence>MRVRPVRLNSAIASLFIVGSACFVLGSVPAYTDAVGGVVDGVTFFVGSIFFTAASFLQLVQAQTPAMGDGAALPSSPEPVRLWAWLPHDRNWLAAITQFPGTLFFNVSTLAALAHNASVREQDRHVWRPDIYGSTLFLVASAFGILAIGTFWSWRPRMLPWRIAWVNMIGSVLFMASALASFVLPSSGDVINLWVDVAGTLLGALCFLIGAILMFAAWRQAVHNADPAARPT</sequence>
<dbReference type="EMBL" id="BOPG01000085">
    <property type="protein sequence ID" value="GIJ62974.1"/>
    <property type="molecule type" value="Genomic_DNA"/>
</dbReference>
<protein>
    <recommendedName>
        <fullName evidence="4">YrhK-like protein</fullName>
    </recommendedName>
</protein>
<evidence type="ECO:0000256" key="1">
    <source>
        <dbReference type="SAM" id="Phobius"/>
    </source>
</evidence>
<organism evidence="2 3">
    <name type="scientific">Virgisporangium aurantiacum</name>
    <dbReference type="NCBI Taxonomy" id="175570"/>
    <lineage>
        <taxon>Bacteria</taxon>
        <taxon>Bacillati</taxon>
        <taxon>Actinomycetota</taxon>
        <taxon>Actinomycetes</taxon>
        <taxon>Micromonosporales</taxon>
        <taxon>Micromonosporaceae</taxon>
        <taxon>Virgisporangium</taxon>
    </lineage>
</organism>
<keyword evidence="1" id="KW-0472">Membrane</keyword>
<feature type="transmembrane region" description="Helical" evidence="1">
    <location>
        <begin position="131"/>
        <end position="152"/>
    </location>
</feature>
<dbReference type="AlphaFoldDB" id="A0A8J3ZF26"/>
<keyword evidence="1" id="KW-0812">Transmembrane</keyword>
<feature type="transmembrane region" description="Helical" evidence="1">
    <location>
        <begin position="38"/>
        <end position="57"/>
    </location>
</feature>
<dbReference type="PROSITE" id="PS51257">
    <property type="entry name" value="PROKAR_LIPOPROTEIN"/>
    <property type="match status" value="1"/>
</dbReference>
<name>A0A8J3ZF26_9ACTN</name>
<feature type="transmembrane region" description="Helical" evidence="1">
    <location>
        <begin position="12"/>
        <end position="32"/>
    </location>
</feature>
<evidence type="ECO:0008006" key="4">
    <source>
        <dbReference type="Google" id="ProtNLM"/>
    </source>
</evidence>
<gene>
    <name evidence="2" type="ORF">Vau01_104900</name>
</gene>
<feature type="transmembrane region" description="Helical" evidence="1">
    <location>
        <begin position="164"/>
        <end position="185"/>
    </location>
</feature>
<accession>A0A8J3ZF26</accession>
<reference evidence="2" key="1">
    <citation type="submission" date="2021-01" db="EMBL/GenBank/DDBJ databases">
        <title>Whole genome shotgun sequence of Virgisporangium aurantiacum NBRC 16421.</title>
        <authorList>
            <person name="Komaki H."/>
            <person name="Tamura T."/>
        </authorList>
    </citation>
    <scope>NUCLEOTIDE SEQUENCE</scope>
    <source>
        <strain evidence="2">NBRC 16421</strain>
    </source>
</reference>
<evidence type="ECO:0000313" key="2">
    <source>
        <dbReference type="EMBL" id="GIJ62974.1"/>
    </source>
</evidence>
<proteinExistence type="predicted"/>
<keyword evidence="1" id="KW-1133">Transmembrane helix</keyword>
<feature type="transmembrane region" description="Helical" evidence="1">
    <location>
        <begin position="197"/>
        <end position="218"/>
    </location>
</feature>
<dbReference type="Proteomes" id="UP000612585">
    <property type="component" value="Unassembled WGS sequence"/>
</dbReference>
<comment type="caution">
    <text evidence="2">The sequence shown here is derived from an EMBL/GenBank/DDBJ whole genome shotgun (WGS) entry which is preliminary data.</text>
</comment>
<keyword evidence="3" id="KW-1185">Reference proteome</keyword>
<feature type="transmembrane region" description="Helical" evidence="1">
    <location>
        <begin position="91"/>
        <end position="111"/>
    </location>
</feature>
<evidence type="ECO:0000313" key="3">
    <source>
        <dbReference type="Proteomes" id="UP000612585"/>
    </source>
</evidence>